<evidence type="ECO:0000256" key="1">
    <source>
        <dbReference type="SAM" id="MobiDB-lite"/>
    </source>
</evidence>
<organism evidence="2 3">
    <name type="scientific">Psophocarpus tetragonolobus</name>
    <name type="common">Winged bean</name>
    <name type="synonym">Dolichos tetragonolobus</name>
    <dbReference type="NCBI Taxonomy" id="3891"/>
    <lineage>
        <taxon>Eukaryota</taxon>
        <taxon>Viridiplantae</taxon>
        <taxon>Streptophyta</taxon>
        <taxon>Embryophyta</taxon>
        <taxon>Tracheophyta</taxon>
        <taxon>Spermatophyta</taxon>
        <taxon>Magnoliopsida</taxon>
        <taxon>eudicotyledons</taxon>
        <taxon>Gunneridae</taxon>
        <taxon>Pentapetalae</taxon>
        <taxon>rosids</taxon>
        <taxon>fabids</taxon>
        <taxon>Fabales</taxon>
        <taxon>Fabaceae</taxon>
        <taxon>Papilionoideae</taxon>
        <taxon>50 kb inversion clade</taxon>
        <taxon>NPAAA clade</taxon>
        <taxon>indigoferoid/millettioid clade</taxon>
        <taxon>Phaseoleae</taxon>
        <taxon>Psophocarpus</taxon>
    </lineage>
</organism>
<evidence type="ECO:0000313" key="3">
    <source>
        <dbReference type="Proteomes" id="UP001386955"/>
    </source>
</evidence>
<comment type="caution">
    <text evidence="2">The sequence shown here is derived from an EMBL/GenBank/DDBJ whole genome shotgun (WGS) entry which is preliminary data.</text>
</comment>
<gene>
    <name evidence="2" type="ORF">VNO78_07339</name>
</gene>
<feature type="compositionally biased region" description="Gly residues" evidence="1">
    <location>
        <begin position="1"/>
        <end position="10"/>
    </location>
</feature>
<accession>A0AAN9STA3</accession>
<sequence>MTNKGPGGGRNPPNCGRGHGASWRHPVTTTSVHISSAESAIPVVRQGQGSLPSVQEFVIPANVEGSIPLSREPTPKYPPVVESTQPVDSRPLLQVLNGEFTPDQGVSHIICEIIKAKFDEPCPNFKNKSAISKANRALDSILWWLYIHYSSL</sequence>
<feature type="region of interest" description="Disordered" evidence="1">
    <location>
        <begin position="1"/>
        <end position="24"/>
    </location>
</feature>
<evidence type="ECO:0000313" key="2">
    <source>
        <dbReference type="EMBL" id="KAK7405731.1"/>
    </source>
</evidence>
<proteinExistence type="predicted"/>
<keyword evidence="3" id="KW-1185">Reference proteome</keyword>
<dbReference type="AlphaFoldDB" id="A0AAN9STA3"/>
<dbReference type="Proteomes" id="UP001386955">
    <property type="component" value="Unassembled WGS sequence"/>
</dbReference>
<dbReference type="EMBL" id="JAYMYS010000002">
    <property type="protein sequence ID" value="KAK7405731.1"/>
    <property type="molecule type" value="Genomic_DNA"/>
</dbReference>
<protein>
    <submittedName>
        <fullName evidence="2">Uncharacterized protein</fullName>
    </submittedName>
</protein>
<name>A0AAN9STA3_PSOTE</name>
<reference evidence="2 3" key="1">
    <citation type="submission" date="2024-01" db="EMBL/GenBank/DDBJ databases">
        <title>The genomes of 5 underutilized Papilionoideae crops provide insights into root nodulation and disease resistanc.</title>
        <authorList>
            <person name="Jiang F."/>
        </authorList>
    </citation>
    <scope>NUCLEOTIDE SEQUENCE [LARGE SCALE GENOMIC DNA]</scope>
    <source>
        <strain evidence="2">DUOXIRENSHENG_FW03</strain>
        <tissue evidence="2">Leaves</tissue>
    </source>
</reference>